<dbReference type="Pfam" id="PF06169">
    <property type="entry name" value="DUF982"/>
    <property type="match status" value="1"/>
</dbReference>
<dbReference type="KEGG" id="mes:Meso_2144"/>
<protein>
    <recommendedName>
        <fullName evidence="3">DUF982 domain-containing protein</fullName>
    </recommendedName>
</protein>
<dbReference type="EMBL" id="CP000390">
    <property type="protein sequence ID" value="ABG63536.1"/>
    <property type="molecule type" value="Genomic_DNA"/>
</dbReference>
<name>Q11GD9_CHESB</name>
<dbReference type="AlphaFoldDB" id="Q11GD9"/>
<proteinExistence type="predicted"/>
<dbReference type="eggNOG" id="ENOG50344NG">
    <property type="taxonomic scope" value="Bacteria"/>
</dbReference>
<dbReference type="InterPro" id="IPR010385">
    <property type="entry name" value="DUF982"/>
</dbReference>
<dbReference type="STRING" id="266779.Meso_2144"/>
<gene>
    <name evidence="2" type="ordered locus">Meso_2144</name>
</gene>
<keyword evidence="1" id="KW-1133">Transmembrane helix</keyword>
<evidence type="ECO:0000313" key="2">
    <source>
        <dbReference type="EMBL" id="ABG63536.1"/>
    </source>
</evidence>
<feature type="transmembrane region" description="Helical" evidence="1">
    <location>
        <begin position="12"/>
        <end position="32"/>
    </location>
</feature>
<evidence type="ECO:0008006" key="3">
    <source>
        <dbReference type="Google" id="ProtNLM"/>
    </source>
</evidence>
<accession>Q11GD9</accession>
<organism evidence="2">
    <name type="scientific">Chelativorans sp. (strain BNC1)</name>
    <dbReference type="NCBI Taxonomy" id="266779"/>
    <lineage>
        <taxon>Bacteria</taxon>
        <taxon>Pseudomonadati</taxon>
        <taxon>Pseudomonadota</taxon>
        <taxon>Alphaproteobacteria</taxon>
        <taxon>Hyphomicrobiales</taxon>
        <taxon>Phyllobacteriaceae</taxon>
        <taxon>Chelativorans</taxon>
    </lineage>
</organism>
<reference evidence="2" key="1">
    <citation type="submission" date="2006-06" db="EMBL/GenBank/DDBJ databases">
        <title>Complete sequence of chromosome of Chelativorans sp. BNC1.</title>
        <authorList>
            <consortium name="US DOE Joint Genome Institute"/>
            <person name="Copeland A."/>
            <person name="Lucas S."/>
            <person name="Lapidus A."/>
            <person name="Barry K."/>
            <person name="Detter J.C."/>
            <person name="Glavina del Rio T."/>
            <person name="Hammon N."/>
            <person name="Israni S."/>
            <person name="Dalin E."/>
            <person name="Tice H."/>
            <person name="Pitluck S."/>
            <person name="Chertkov O."/>
            <person name="Brettin T."/>
            <person name="Bruce D."/>
            <person name="Han C."/>
            <person name="Tapia R."/>
            <person name="Gilna P."/>
            <person name="Schmutz J."/>
            <person name="Larimer F."/>
            <person name="Land M."/>
            <person name="Hauser L."/>
            <person name="Kyrpides N."/>
            <person name="Mikhailova N."/>
            <person name="Richardson P."/>
        </authorList>
    </citation>
    <scope>NUCLEOTIDE SEQUENCE</scope>
    <source>
        <strain evidence="2">BNC1</strain>
    </source>
</reference>
<dbReference type="Gene3D" id="6.10.250.730">
    <property type="match status" value="1"/>
</dbReference>
<dbReference type="HOGENOM" id="CLU_134423_0_0_5"/>
<keyword evidence="1" id="KW-0812">Transmembrane</keyword>
<dbReference type="OrthoDB" id="8388069at2"/>
<sequence>MENSSFEVPVTIFVGLGFPTSVSSVAEGYALLAEWPYSRRDRAHSIALKACRAALDGMIDAETARGTFVAFARKTGILIPEPVIAARQTKVLGRQVSA</sequence>
<evidence type="ECO:0000256" key="1">
    <source>
        <dbReference type="SAM" id="Phobius"/>
    </source>
</evidence>
<keyword evidence="1" id="KW-0472">Membrane</keyword>